<dbReference type="GO" id="GO:0005737">
    <property type="term" value="C:cytoplasm"/>
    <property type="evidence" value="ECO:0007669"/>
    <property type="project" value="UniProtKB-SubCell"/>
</dbReference>
<evidence type="ECO:0000256" key="5">
    <source>
        <dbReference type="HAMAP-Rule" id="MF_01114"/>
    </source>
</evidence>
<evidence type="ECO:0000259" key="8">
    <source>
        <dbReference type="Pfam" id="PF21982"/>
    </source>
</evidence>
<comment type="similarity">
    <text evidence="2 5">Belongs to the RecX family.</text>
</comment>
<organism evidence="9 10">
    <name type="scientific">Tsukamurella tyrosinosolvens</name>
    <dbReference type="NCBI Taxonomy" id="57704"/>
    <lineage>
        <taxon>Bacteria</taxon>
        <taxon>Bacillati</taxon>
        <taxon>Actinomycetota</taxon>
        <taxon>Actinomycetes</taxon>
        <taxon>Mycobacteriales</taxon>
        <taxon>Tsukamurellaceae</taxon>
        <taxon>Tsukamurella</taxon>
    </lineage>
</organism>
<feature type="domain" description="RecX second three-helical" evidence="7">
    <location>
        <begin position="92"/>
        <end position="133"/>
    </location>
</feature>
<dbReference type="RefSeq" id="WP_074850515.1">
    <property type="nucleotide sequence ID" value="NZ_CBDRGN010000001.1"/>
</dbReference>
<sequence>MVDYADDEVVSRGRRRGRRSRDGGGPADGEPQQQVEQDPAKREALARDLVYRALGMRDHSRAELRNKLARRGFDEELTERMLDKFVAAGLIDDAAFAQRWVQSRHQFSGRGRRALAQELRTKGVGEEEASAALDTVSREDERERAAELVDRKLARVEVPEDRVERDKLTQRLVGMLGRRGYHPSLALSVVLDAIRAKADAAQD</sequence>
<dbReference type="EMBL" id="FNSA01000003">
    <property type="protein sequence ID" value="SEC39512.1"/>
    <property type="molecule type" value="Genomic_DNA"/>
</dbReference>
<evidence type="ECO:0000256" key="2">
    <source>
        <dbReference type="ARBA" id="ARBA00009695"/>
    </source>
</evidence>
<dbReference type="STRING" id="57704.SAMN04489793_2186"/>
<feature type="region of interest" description="Disordered" evidence="6">
    <location>
        <begin position="1"/>
        <end position="42"/>
    </location>
</feature>
<evidence type="ECO:0000313" key="9">
    <source>
        <dbReference type="EMBL" id="SEC39512.1"/>
    </source>
</evidence>
<dbReference type="InterPro" id="IPR053924">
    <property type="entry name" value="RecX_HTH_2nd"/>
</dbReference>
<dbReference type="GO" id="GO:0006282">
    <property type="term" value="P:regulation of DNA repair"/>
    <property type="evidence" value="ECO:0007669"/>
    <property type="project" value="UniProtKB-UniRule"/>
</dbReference>
<dbReference type="PANTHER" id="PTHR33602:SF1">
    <property type="entry name" value="REGULATORY PROTEIN RECX FAMILY PROTEIN"/>
    <property type="match status" value="1"/>
</dbReference>
<protein>
    <recommendedName>
        <fullName evidence="3 5">Regulatory protein RecX</fullName>
    </recommendedName>
</protein>
<dbReference type="PANTHER" id="PTHR33602">
    <property type="entry name" value="REGULATORY PROTEIN RECX FAMILY PROTEIN"/>
    <property type="match status" value="1"/>
</dbReference>
<dbReference type="Proteomes" id="UP000182241">
    <property type="component" value="Unassembled WGS sequence"/>
</dbReference>
<evidence type="ECO:0000256" key="6">
    <source>
        <dbReference type="SAM" id="MobiDB-lite"/>
    </source>
</evidence>
<dbReference type="AlphaFoldDB" id="A0A1H4S5Y7"/>
<keyword evidence="4 5" id="KW-0963">Cytoplasm</keyword>
<keyword evidence="10" id="KW-1185">Reference proteome</keyword>
<gene>
    <name evidence="5" type="primary">recX</name>
    <name evidence="9" type="ORF">SAMN04489793_2186</name>
</gene>
<evidence type="ECO:0000256" key="3">
    <source>
        <dbReference type="ARBA" id="ARBA00018111"/>
    </source>
</evidence>
<dbReference type="HAMAP" id="MF_01114">
    <property type="entry name" value="RecX"/>
    <property type="match status" value="1"/>
</dbReference>
<accession>A0A1H4S5Y7</accession>
<dbReference type="InterPro" id="IPR003783">
    <property type="entry name" value="Regulatory_RecX"/>
</dbReference>
<dbReference type="InterPro" id="IPR036388">
    <property type="entry name" value="WH-like_DNA-bd_sf"/>
</dbReference>
<dbReference type="OrthoDB" id="5244465at2"/>
<dbReference type="Pfam" id="PF21982">
    <property type="entry name" value="RecX_HTH1"/>
    <property type="match status" value="1"/>
</dbReference>
<dbReference type="InterPro" id="IPR053926">
    <property type="entry name" value="RecX_HTH_1st"/>
</dbReference>
<comment type="function">
    <text evidence="5">Modulates RecA activity.</text>
</comment>
<reference evidence="10" key="1">
    <citation type="submission" date="2016-10" db="EMBL/GenBank/DDBJ databases">
        <authorList>
            <person name="Varghese N."/>
            <person name="Submissions S."/>
        </authorList>
    </citation>
    <scope>NUCLEOTIDE SEQUENCE [LARGE SCALE GENOMIC DNA]</scope>
    <source>
        <strain evidence="10">DSM 44234</strain>
    </source>
</reference>
<dbReference type="Pfam" id="PF02631">
    <property type="entry name" value="RecX_HTH2"/>
    <property type="match status" value="1"/>
</dbReference>
<evidence type="ECO:0000256" key="1">
    <source>
        <dbReference type="ARBA" id="ARBA00004496"/>
    </source>
</evidence>
<evidence type="ECO:0000313" key="10">
    <source>
        <dbReference type="Proteomes" id="UP000182241"/>
    </source>
</evidence>
<feature type="domain" description="RecX first three-helical" evidence="8">
    <location>
        <begin position="46"/>
        <end position="84"/>
    </location>
</feature>
<name>A0A1H4S5Y7_TSUTY</name>
<proteinExistence type="inferred from homology"/>
<evidence type="ECO:0000259" key="7">
    <source>
        <dbReference type="Pfam" id="PF02631"/>
    </source>
</evidence>
<comment type="subcellular location">
    <subcellularLocation>
        <location evidence="1 5">Cytoplasm</location>
    </subcellularLocation>
</comment>
<dbReference type="Gene3D" id="1.10.10.10">
    <property type="entry name" value="Winged helix-like DNA-binding domain superfamily/Winged helix DNA-binding domain"/>
    <property type="match status" value="2"/>
</dbReference>
<evidence type="ECO:0000256" key="4">
    <source>
        <dbReference type="ARBA" id="ARBA00022490"/>
    </source>
</evidence>